<dbReference type="PANTHER" id="PTHR30386">
    <property type="entry name" value="MEMBRANE FUSION SUBUNIT OF EMRAB-TOLC MULTIDRUG EFFLUX PUMP"/>
    <property type="match status" value="1"/>
</dbReference>
<sequence length="402" mass="42835">MDGFAGQQAGLAREKLLDVGGQAKAKAAPLAGRLARGLFALAVLGTTAFFIHDRFFVAASDNAVMAGSTIILRSPIDGRVDMQPWSPEQTFAANSPVATIVNELVDTQRLAELRATLATIEGEIAALEQRAAGTAALLDAAILSAEAFRRIRLEQLHPRIAESEALARAAAAKLAEAEAAAARGEILRRQGFTSAATLDVLRRDLAVARDQMQAAAERRASLLAEQKGAAEGIFATDNATDRSISQQTTDRLALTLVETDAMLADRRARLQAAQRHVEAEERRLARQSQAVLVAPSATALAQLLVQSGEFVRAGQEIARLAACGERLVRAELDERTFRSLRIGQRAAFRPAGRKEHLPGEVIQLLPTSLAPGAPRVRPQAILQLKASDGACETGQIGAVRFG</sequence>
<dbReference type="InterPro" id="IPR050739">
    <property type="entry name" value="MFP"/>
</dbReference>
<dbReference type="AlphaFoldDB" id="A0A1G6YC00"/>
<evidence type="ECO:0000256" key="1">
    <source>
        <dbReference type="ARBA" id="ARBA00004196"/>
    </source>
</evidence>
<keyword evidence="4" id="KW-1185">Reference proteome</keyword>
<dbReference type="RefSeq" id="WP_090664320.1">
    <property type="nucleotide sequence ID" value="NZ_FMZX01000014.1"/>
</dbReference>
<proteinExistence type="predicted"/>
<organism evidence="3 4">
    <name type="scientific">Belnapia rosea</name>
    <dbReference type="NCBI Taxonomy" id="938405"/>
    <lineage>
        <taxon>Bacteria</taxon>
        <taxon>Pseudomonadati</taxon>
        <taxon>Pseudomonadota</taxon>
        <taxon>Alphaproteobacteria</taxon>
        <taxon>Acetobacterales</taxon>
        <taxon>Roseomonadaceae</taxon>
        <taxon>Belnapia</taxon>
    </lineage>
</organism>
<evidence type="ECO:0000313" key="3">
    <source>
        <dbReference type="EMBL" id="SDD87909.1"/>
    </source>
</evidence>
<evidence type="ECO:0000313" key="4">
    <source>
        <dbReference type="Proteomes" id="UP000198925"/>
    </source>
</evidence>
<accession>A0A1G6YC00</accession>
<comment type="subcellular location">
    <subcellularLocation>
        <location evidence="1">Cell envelope</location>
    </subcellularLocation>
</comment>
<dbReference type="Proteomes" id="UP000198925">
    <property type="component" value="Unassembled WGS sequence"/>
</dbReference>
<reference evidence="3 4" key="1">
    <citation type="submission" date="2016-10" db="EMBL/GenBank/DDBJ databases">
        <authorList>
            <person name="de Groot N.N."/>
        </authorList>
    </citation>
    <scope>NUCLEOTIDE SEQUENCE [LARGE SCALE GENOMIC DNA]</scope>
    <source>
        <strain evidence="3 4">CPCC 100156</strain>
    </source>
</reference>
<gene>
    <name evidence="3" type="ORF">SAMN04487779_10144</name>
</gene>
<keyword evidence="2" id="KW-0175">Coiled coil</keyword>
<evidence type="ECO:0000256" key="2">
    <source>
        <dbReference type="SAM" id="Coils"/>
    </source>
</evidence>
<dbReference type="STRING" id="938405.SAMN02927895_03904"/>
<dbReference type="EMBL" id="FMZX01000014">
    <property type="protein sequence ID" value="SDD87909.1"/>
    <property type="molecule type" value="Genomic_DNA"/>
</dbReference>
<name>A0A1G6YC00_9PROT</name>
<feature type="coiled-coil region" evidence="2">
    <location>
        <begin position="263"/>
        <end position="290"/>
    </location>
</feature>
<dbReference type="PANTHER" id="PTHR30386:SF19">
    <property type="entry name" value="MULTIDRUG EXPORT PROTEIN EMRA-RELATED"/>
    <property type="match status" value="1"/>
</dbReference>
<feature type="coiled-coil region" evidence="2">
    <location>
        <begin position="160"/>
        <end position="225"/>
    </location>
</feature>
<protein>
    <submittedName>
        <fullName evidence="3">HlyD family secretion protein</fullName>
    </submittedName>
</protein>
<dbReference type="GO" id="GO:0030313">
    <property type="term" value="C:cell envelope"/>
    <property type="evidence" value="ECO:0007669"/>
    <property type="project" value="UniProtKB-SubCell"/>
</dbReference>